<dbReference type="InterPro" id="IPR047122">
    <property type="entry name" value="Trans-enoyl_RdTase-like"/>
</dbReference>
<dbReference type="EMBL" id="JYKN01002762">
    <property type="protein sequence ID" value="KKK15212.1"/>
    <property type="molecule type" value="Genomic_DNA"/>
</dbReference>
<organism evidence="4 5">
    <name type="scientific">Aspergillus ochraceoroseus</name>
    <dbReference type="NCBI Taxonomy" id="138278"/>
    <lineage>
        <taxon>Eukaryota</taxon>
        <taxon>Fungi</taxon>
        <taxon>Dikarya</taxon>
        <taxon>Ascomycota</taxon>
        <taxon>Pezizomycotina</taxon>
        <taxon>Eurotiomycetes</taxon>
        <taxon>Eurotiomycetidae</taxon>
        <taxon>Eurotiales</taxon>
        <taxon>Aspergillaceae</taxon>
        <taxon>Aspergillus</taxon>
        <taxon>Aspergillus subgen. Nidulantes</taxon>
    </lineage>
</organism>
<keyword evidence="5" id="KW-1185">Reference proteome</keyword>
<feature type="domain" description="Enoyl reductase (ER)" evidence="3">
    <location>
        <begin position="12"/>
        <end position="255"/>
    </location>
</feature>
<dbReference type="SUPFAM" id="SSF51735">
    <property type="entry name" value="NAD(P)-binding Rossmann-fold domains"/>
    <property type="match status" value="1"/>
</dbReference>
<dbReference type="InterPro" id="IPR011032">
    <property type="entry name" value="GroES-like_sf"/>
</dbReference>
<dbReference type="InterPro" id="IPR036291">
    <property type="entry name" value="NAD(P)-bd_dom_sf"/>
</dbReference>
<dbReference type="VEuPathDB" id="FungiDB:P175DRAFT_0559903"/>
<dbReference type="InterPro" id="IPR020843">
    <property type="entry name" value="ER"/>
</dbReference>
<dbReference type="GO" id="GO:0016651">
    <property type="term" value="F:oxidoreductase activity, acting on NAD(P)H"/>
    <property type="evidence" value="ECO:0007669"/>
    <property type="project" value="InterPro"/>
</dbReference>
<accession>A0A0F8WV99</accession>
<evidence type="ECO:0000256" key="1">
    <source>
        <dbReference type="ARBA" id="ARBA00008072"/>
    </source>
</evidence>
<dbReference type="Proteomes" id="UP000034947">
    <property type="component" value="Unassembled WGS sequence"/>
</dbReference>
<protein>
    <recommendedName>
        <fullName evidence="3">Enoyl reductase (ER) domain-containing protein</fullName>
    </recommendedName>
</protein>
<proteinExistence type="inferred from homology"/>
<sequence>MLTMKEAIISKGPLVHIVDSPIPTLQPDQVLIKVVVSGTNPKDWKLPEWTGKSGNQGDDIAGTVAAVGENVTEFKPGDRVAAFHQTNQPGAAYAEYAVSWQHTTFHIPKSTTFEGKPPPPLLPWFLVSTLALYHHLGLPHTWEPATSRIPLIIYGGATAIGSFAIKLARKSNIHPIITVAGRGIAYVENLLDSSKGDAVIDYRQGDEAVVSGIHNALKLSGNGDATVLHAYDAVSDGSSFLNLGKVVSPGGKIVLVLPGRDLSSLPDSIETVRSSVGIVHGDHQDLGYIYYRLLSRGLLEGWFTPHPHEVVPGGLDGLQTALTNLKEGKASALKYVVRIGETEGVEDC</sequence>
<dbReference type="OrthoDB" id="3233595at2759"/>
<comment type="similarity">
    <text evidence="1">Belongs to the zinc-containing alcohol dehydrogenase family.</text>
</comment>
<evidence type="ECO:0000313" key="4">
    <source>
        <dbReference type="EMBL" id="KKK15212.1"/>
    </source>
</evidence>
<dbReference type="AlphaFoldDB" id="A0A0F8WV99"/>
<dbReference type="SMART" id="SM00829">
    <property type="entry name" value="PKS_ER"/>
    <property type="match status" value="1"/>
</dbReference>
<dbReference type="CDD" id="cd08249">
    <property type="entry name" value="enoyl_reductase_like"/>
    <property type="match status" value="1"/>
</dbReference>
<comment type="caution">
    <text evidence="4">The sequence shown here is derived from an EMBL/GenBank/DDBJ whole genome shotgun (WGS) entry which is preliminary data.</text>
</comment>
<evidence type="ECO:0000259" key="3">
    <source>
        <dbReference type="SMART" id="SM00829"/>
    </source>
</evidence>
<name>A0A0F8WV99_9EURO</name>
<dbReference type="InterPro" id="IPR013154">
    <property type="entry name" value="ADH-like_N"/>
</dbReference>
<dbReference type="Gene3D" id="3.40.50.720">
    <property type="entry name" value="NAD(P)-binding Rossmann-like Domain"/>
    <property type="match status" value="1"/>
</dbReference>
<dbReference type="PANTHER" id="PTHR45348:SF5">
    <property type="entry name" value="OXIDOREDUCTASE, PUTATIVE (AFU_ORTHOLOGUE AFUA_8G01420)-RELATED"/>
    <property type="match status" value="1"/>
</dbReference>
<reference evidence="4 5" key="1">
    <citation type="submission" date="2015-02" db="EMBL/GenBank/DDBJ databases">
        <title>Draft Genome Sequences of Two Closely-Related Aflatoxigenic Aspergillus Species Obtained from the Cote d'Ivoire.</title>
        <authorList>
            <person name="Moore G.G."/>
            <person name="Beltz S.B."/>
            <person name="Mack B.M."/>
        </authorList>
    </citation>
    <scope>NUCLEOTIDE SEQUENCE [LARGE SCALE GENOMIC DNA]</scope>
    <source>
        <strain evidence="4 5">SRRC1432</strain>
    </source>
</reference>
<evidence type="ECO:0000313" key="5">
    <source>
        <dbReference type="Proteomes" id="UP000034947"/>
    </source>
</evidence>
<dbReference type="PANTHER" id="PTHR45348">
    <property type="entry name" value="HYPOTHETICAL OXIDOREDUCTASE (EUROFUNG)"/>
    <property type="match status" value="1"/>
</dbReference>
<gene>
    <name evidence="4" type="ORF">AOCH_005054</name>
</gene>
<dbReference type="SUPFAM" id="SSF50129">
    <property type="entry name" value="GroES-like"/>
    <property type="match status" value="1"/>
</dbReference>
<dbReference type="Gene3D" id="3.90.180.10">
    <property type="entry name" value="Medium-chain alcohol dehydrogenases, catalytic domain"/>
    <property type="match status" value="1"/>
</dbReference>
<dbReference type="Pfam" id="PF08240">
    <property type="entry name" value="ADH_N"/>
    <property type="match status" value="1"/>
</dbReference>
<keyword evidence="2" id="KW-0560">Oxidoreductase</keyword>
<evidence type="ECO:0000256" key="2">
    <source>
        <dbReference type="ARBA" id="ARBA00023002"/>
    </source>
</evidence>